<keyword evidence="3" id="KW-0862">Zinc</keyword>
<dbReference type="RefSeq" id="XP_030275729.1">
    <property type="nucleotide sequence ID" value="XM_030419869.1"/>
</dbReference>
<dbReference type="InterPro" id="IPR003879">
    <property type="entry name" value="Butyrophylin_SPRY"/>
</dbReference>
<dbReference type="SMART" id="SM00449">
    <property type="entry name" value="SPRY"/>
    <property type="match status" value="1"/>
</dbReference>
<organism evidence="8 9">
    <name type="scientific">Sparus aurata</name>
    <name type="common">Gilthead sea bream</name>
    <dbReference type="NCBI Taxonomy" id="8175"/>
    <lineage>
        <taxon>Eukaryota</taxon>
        <taxon>Metazoa</taxon>
        <taxon>Chordata</taxon>
        <taxon>Craniata</taxon>
        <taxon>Vertebrata</taxon>
        <taxon>Euteleostomi</taxon>
        <taxon>Actinopterygii</taxon>
        <taxon>Neopterygii</taxon>
        <taxon>Teleostei</taxon>
        <taxon>Neoteleostei</taxon>
        <taxon>Acanthomorphata</taxon>
        <taxon>Eupercaria</taxon>
        <taxon>Spariformes</taxon>
        <taxon>Sparidae</taxon>
        <taxon>Sparus</taxon>
    </lineage>
</organism>
<dbReference type="InterPro" id="IPR043136">
    <property type="entry name" value="B30.2/SPRY_sf"/>
</dbReference>
<dbReference type="Pfam" id="PF13765">
    <property type="entry name" value="PRY"/>
    <property type="match status" value="1"/>
</dbReference>
<evidence type="ECO:0000256" key="3">
    <source>
        <dbReference type="ARBA" id="ARBA00022833"/>
    </source>
</evidence>
<dbReference type="Gene3D" id="3.30.160.60">
    <property type="entry name" value="Classic Zinc Finger"/>
    <property type="match status" value="1"/>
</dbReference>
<protein>
    <submittedName>
        <fullName evidence="8">Nuclear factor 7, ovary-like</fullName>
    </submittedName>
</protein>
<evidence type="ECO:0000259" key="6">
    <source>
        <dbReference type="PROSITE" id="PS50119"/>
    </source>
</evidence>
<dbReference type="SMART" id="SM00589">
    <property type="entry name" value="PRY"/>
    <property type="match status" value="1"/>
</dbReference>
<dbReference type="InParanoid" id="A0A671UH13"/>
<dbReference type="SMART" id="SM00184">
    <property type="entry name" value="RING"/>
    <property type="match status" value="1"/>
</dbReference>
<dbReference type="OrthoDB" id="6105938at2759"/>
<evidence type="ECO:0000259" key="7">
    <source>
        <dbReference type="PROSITE" id="PS50188"/>
    </source>
</evidence>
<proteinExistence type="predicted"/>
<dbReference type="InterPro" id="IPR013320">
    <property type="entry name" value="ConA-like_dom_sf"/>
</dbReference>
<dbReference type="SUPFAM" id="SSF57850">
    <property type="entry name" value="RING/U-box"/>
    <property type="match status" value="1"/>
</dbReference>
<evidence type="ECO:0000259" key="5">
    <source>
        <dbReference type="PROSITE" id="PS50089"/>
    </source>
</evidence>
<keyword evidence="9" id="KW-1185">Reference proteome</keyword>
<evidence type="ECO:0000256" key="4">
    <source>
        <dbReference type="PROSITE-ProRule" id="PRU00024"/>
    </source>
</evidence>
<dbReference type="InterPro" id="IPR050143">
    <property type="entry name" value="TRIM/RBCC"/>
</dbReference>
<feature type="domain" description="B30.2/SPRY" evidence="7">
    <location>
        <begin position="284"/>
        <end position="475"/>
    </location>
</feature>
<sequence>MLQFLSSLKEKMAYCSEADLSCPICHDIFKDPVFLTCSHSFCRDCVQRWWMEKLIKECPVCKERPLMSDPPPNLALKNLCENVVLKKDQKPSAESKSRCSVHSEILRLFCLDHQQLVCLVCRDSKKHNNHRIRPIDEAAQDLKEELQKSLKPLQDKLEVHRGIQGNIDQTAKHIKVQARHTEKQIREQFKKLHQFLEEEEEARISALREEEKQKIQMMKEKTAALSKDIAALSDTIRTTEEELRAEDVSFLQNYKATVKRVQQRPLLEDPQLVSGALIDEAKHLGNLSYNIWINMKETFAYTPVVLDPNTVNPELLLSEDLTGVRRGERQKLPDNPERFDCHRSVVGSEGFDSGTHSWDVEAGDSTDWVLGVAAESAQRKGDIWSGLWYLKLSDCKYTAASPIYPYIFLPVKKKLQRIRVELDFNRGSLSFSDSDTNTHIHTFTHTFTDRLVLYISNKNKHQLKILPVNVSVTTKRASQ</sequence>
<dbReference type="SMART" id="SM00336">
    <property type="entry name" value="BBOX"/>
    <property type="match status" value="1"/>
</dbReference>
<dbReference type="SUPFAM" id="SSF49899">
    <property type="entry name" value="Concanavalin A-like lectins/glucanases"/>
    <property type="match status" value="1"/>
</dbReference>
<dbReference type="InterPro" id="IPR003877">
    <property type="entry name" value="SPRY_dom"/>
</dbReference>
<dbReference type="PRINTS" id="PR01407">
    <property type="entry name" value="BUTYPHLNCDUF"/>
</dbReference>
<name>A0A671UH13_SPAAU</name>
<accession>A0A671UH13</accession>
<keyword evidence="1" id="KW-0479">Metal-binding</keyword>
<gene>
    <name evidence="8" type="primary">LOC115583236</name>
</gene>
<dbReference type="GeneTree" id="ENSGT00970000193381"/>
<dbReference type="PROSITE" id="PS00518">
    <property type="entry name" value="ZF_RING_1"/>
    <property type="match status" value="1"/>
</dbReference>
<dbReference type="SUPFAM" id="SSF57845">
    <property type="entry name" value="B-box zinc-binding domain"/>
    <property type="match status" value="1"/>
</dbReference>
<feature type="domain" description="RING-type" evidence="5">
    <location>
        <begin position="22"/>
        <end position="62"/>
    </location>
</feature>
<dbReference type="InterPro" id="IPR013083">
    <property type="entry name" value="Znf_RING/FYVE/PHD"/>
</dbReference>
<dbReference type="InterPro" id="IPR000315">
    <property type="entry name" value="Znf_B-box"/>
</dbReference>
<dbReference type="InterPro" id="IPR001870">
    <property type="entry name" value="B30.2/SPRY"/>
</dbReference>
<feature type="domain" description="B box-type" evidence="6">
    <location>
        <begin position="94"/>
        <end position="135"/>
    </location>
</feature>
<dbReference type="InterPro" id="IPR027370">
    <property type="entry name" value="Znf-RING_euk"/>
</dbReference>
<dbReference type="PANTHER" id="PTHR24103">
    <property type="entry name" value="E3 UBIQUITIN-PROTEIN LIGASE TRIM"/>
    <property type="match status" value="1"/>
</dbReference>
<evidence type="ECO:0000313" key="8">
    <source>
        <dbReference type="Ensembl" id="ENSSAUP00010013240.1"/>
    </source>
</evidence>
<reference evidence="8" key="3">
    <citation type="submission" date="2025-09" db="UniProtKB">
        <authorList>
            <consortium name="Ensembl"/>
        </authorList>
    </citation>
    <scope>IDENTIFICATION</scope>
</reference>
<dbReference type="PROSITE" id="PS50188">
    <property type="entry name" value="B302_SPRY"/>
    <property type="match status" value="1"/>
</dbReference>
<evidence type="ECO:0000313" key="9">
    <source>
        <dbReference type="Proteomes" id="UP000472265"/>
    </source>
</evidence>
<dbReference type="Gene3D" id="3.30.40.10">
    <property type="entry name" value="Zinc/RING finger domain, C3HC4 (zinc finger)"/>
    <property type="match status" value="1"/>
</dbReference>
<dbReference type="CDD" id="cd12893">
    <property type="entry name" value="SPRY_PRY_TRIM35"/>
    <property type="match status" value="1"/>
</dbReference>
<dbReference type="AlphaFoldDB" id="A0A671UH13"/>
<dbReference type="Proteomes" id="UP000472265">
    <property type="component" value="Chromosome 6"/>
</dbReference>
<dbReference type="Gene3D" id="2.60.120.920">
    <property type="match status" value="1"/>
</dbReference>
<reference evidence="8" key="1">
    <citation type="submission" date="2021-04" db="EMBL/GenBank/DDBJ databases">
        <authorList>
            <consortium name="Wellcome Sanger Institute Data Sharing"/>
        </authorList>
    </citation>
    <scope>NUCLEOTIDE SEQUENCE [LARGE SCALE GENOMIC DNA]</scope>
</reference>
<dbReference type="Pfam" id="PF13445">
    <property type="entry name" value="zf-RING_UBOX"/>
    <property type="match status" value="1"/>
</dbReference>
<dbReference type="InterPro" id="IPR001841">
    <property type="entry name" value="Znf_RING"/>
</dbReference>
<keyword evidence="2 4" id="KW-0863">Zinc-finger</keyword>
<dbReference type="PROSITE" id="PS50089">
    <property type="entry name" value="ZF_RING_2"/>
    <property type="match status" value="1"/>
</dbReference>
<evidence type="ECO:0000256" key="1">
    <source>
        <dbReference type="ARBA" id="ARBA00022723"/>
    </source>
</evidence>
<dbReference type="InterPro" id="IPR006574">
    <property type="entry name" value="PRY"/>
</dbReference>
<dbReference type="Pfam" id="PF00643">
    <property type="entry name" value="zf-B_box"/>
    <property type="match status" value="1"/>
</dbReference>
<dbReference type="GO" id="GO:0008270">
    <property type="term" value="F:zinc ion binding"/>
    <property type="evidence" value="ECO:0007669"/>
    <property type="project" value="UniProtKB-KW"/>
</dbReference>
<reference evidence="8" key="2">
    <citation type="submission" date="2025-08" db="UniProtKB">
        <authorList>
            <consortium name="Ensembl"/>
        </authorList>
    </citation>
    <scope>IDENTIFICATION</scope>
</reference>
<dbReference type="Pfam" id="PF00622">
    <property type="entry name" value="SPRY"/>
    <property type="match status" value="1"/>
</dbReference>
<dbReference type="PROSITE" id="PS50119">
    <property type="entry name" value="ZF_BBOX"/>
    <property type="match status" value="1"/>
</dbReference>
<evidence type="ECO:0000256" key="2">
    <source>
        <dbReference type="ARBA" id="ARBA00022771"/>
    </source>
</evidence>
<dbReference type="Ensembl" id="ENSSAUT00010014083.1">
    <property type="protein sequence ID" value="ENSSAUP00010013240.1"/>
    <property type="gene ID" value="ENSSAUG00010006295.1"/>
</dbReference>
<dbReference type="InterPro" id="IPR017907">
    <property type="entry name" value="Znf_RING_CS"/>
</dbReference>
<dbReference type="GeneID" id="115583236"/>